<proteinExistence type="predicted"/>
<dbReference type="InterPro" id="IPR029787">
    <property type="entry name" value="Nucleotide_cyclase"/>
</dbReference>
<organism evidence="6 7">
    <name type="scientific">Undibacterium squillarum</name>
    <dbReference type="NCBI Taxonomy" id="1131567"/>
    <lineage>
        <taxon>Bacteria</taxon>
        <taxon>Pseudomonadati</taxon>
        <taxon>Pseudomonadota</taxon>
        <taxon>Betaproteobacteria</taxon>
        <taxon>Burkholderiales</taxon>
        <taxon>Oxalobacteraceae</taxon>
        <taxon>Undibacterium</taxon>
    </lineage>
</organism>
<dbReference type="PANTHER" id="PTHR44757:SF2">
    <property type="entry name" value="BIOFILM ARCHITECTURE MAINTENANCE PROTEIN MBAA"/>
    <property type="match status" value="1"/>
</dbReference>
<dbReference type="Pfam" id="PF00989">
    <property type="entry name" value="PAS"/>
    <property type="match status" value="1"/>
</dbReference>
<dbReference type="PROSITE" id="PS50887">
    <property type="entry name" value="GGDEF"/>
    <property type="match status" value="1"/>
</dbReference>
<dbReference type="CDD" id="cd01949">
    <property type="entry name" value="GGDEF"/>
    <property type="match status" value="1"/>
</dbReference>
<evidence type="ECO:0000313" key="7">
    <source>
        <dbReference type="Proteomes" id="UP000653343"/>
    </source>
</evidence>
<evidence type="ECO:0000313" key="6">
    <source>
        <dbReference type="EMBL" id="GGX36815.1"/>
    </source>
</evidence>
<dbReference type="PANTHER" id="PTHR44757">
    <property type="entry name" value="DIGUANYLATE CYCLASE DGCP"/>
    <property type="match status" value="1"/>
</dbReference>
<accession>A0ABQ2XXX0</accession>
<dbReference type="EMBL" id="BMYU01000002">
    <property type="protein sequence ID" value="GGX36815.1"/>
    <property type="molecule type" value="Genomic_DNA"/>
</dbReference>
<feature type="transmembrane region" description="Helical" evidence="1">
    <location>
        <begin position="171"/>
        <end position="192"/>
    </location>
</feature>
<feature type="transmembrane region" description="Helical" evidence="1">
    <location>
        <begin position="38"/>
        <end position="58"/>
    </location>
</feature>
<feature type="domain" description="PAC" evidence="3">
    <location>
        <begin position="271"/>
        <end position="321"/>
    </location>
</feature>
<dbReference type="PROSITE" id="PS50113">
    <property type="entry name" value="PAC"/>
    <property type="match status" value="1"/>
</dbReference>
<protein>
    <recommendedName>
        <fullName evidence="8">PAS domain S-box-containing protein/diguanylate cyclase (GGDEF) domain-containing protein</fullName>
    </recommendedName>
</protein>
<evidence type="ECO:0000256" key="1">
    <source>
        <dbReference type="SAM" id="Phobius"/>
    </source>
</evidence>
<evidence type="ECO:0000259" key="2">
    <source>
        <dbReference type="PROSITE" id="PS50112"/>
    </source>
</evidence>
<feature type="domain" description="GGDEF" evidence="5">
    <location>
        <begin position="353"/>
        <end position="489"/>
    </location>
</feature>
<dbReference type="InterPro" id="IPR035965">
    <property type="entry name" value="PAS-like_dom_sf"/>
</dbReference>
<keyword evidence="1" id="KW-1133">Transmembrane helix</keyword>
<dbReference type="SUPFAM" id="SSF55073">
    <property type="entry name" value="Nucleotide cyclase"/>
    <property type="match status" value="1"/>
</dbReference>
<dbReference type="InterPro" id="IPR052155">
    <property type="entry name" value="Biofilm_reg_signaling"/>
</dbReference>
<feature type="domain" description="EAL" evidence="4">
    <location>
        <begin position="497"/>
        <end position="752"/>
    </location>
</feature>
<sequence>MIAVETQSFILLSLAVDVVLIAALLLPWLHERKESHALFWAAGQAALTANTALLFIGSDPRARAVESALLLTISVSSFLLGTGKFIRQRVISRRIMLAIAAFGLLLQGIYFAFPAIIQHATALLTGATFLVSGILIVKFTRRYPVLSTLLVIRGIINLLTAKGWMPENMTLWFMESFTIKTLSMLCLIYAVIERIRDRYKYTIDSFGSGLIILDGHARVQMVNERAASLIGKSNTRTARDQHVSEVFARPHGASLSAFLQRITENQTPGTLTDEITVTAADGRSIPLEVIVSPYYEREERFYLLQLIDISERKEKEGLLYKVAHFDDLTGLLNRHGFLRALSALMQVASQPGDVSVVILMDLDKYKRVYDSYGHVYAEQLLKQIAADLNQHIPAHAILARFGGDEFAIGITGISAAQTAALAQNVAAALAASLAAGFTVQHHHHYLTASIGIASAPELQANVDGLIQNAYLAMYDAKKAGKGQIRTFSPEMLGLPREAILDSALRHALHTDELYLLYQPIVDVQSGEIRKFEALIRWSSKTLGQVPPDQFIPIAEDSDLILEIGEWVIATACAQFAEWNSRFAIGHCVMSINISAAQLKDSRFAAKLQSVLQQHGLQPSQIELELTERVLIDDGDYVRRSLNELNQLGVRISLDDFGTGYSALSYLTKFQIHTLKIDRSFVMRLTENDKLQQLVSSIIMMGQKLGMSLVAEGVETPYQARTLSAMGCDFLQGYLISKPIAAQDMPAFVLSHTGRQTS</sequence>
<dbReference type="InterPro" id="IPR043128">
    <property type="entry name" value="Rev_trsase/Diguanyl_cyclase"/>
</dbReference>
<dbReference type="Gene3D" id="3.30.450.20">
    <property type="entry name" value="PAS domain"/>
    <property type="match status" value="1"/>
</dbReference>
<dbReference type="InterPro" id="IPR035919">
    <property type="entry name" value="EAL_sf"/>
</dbReference>
<dbReference type="NCBIfam" id="TIGR00254">
    <property type="entry name" value="GGDEF"/>
    <property type="match status" value="1"/>
</dbReference>
<dbReference type="Pfam" id="PF00563">
    <property type="entry name" value="EAL"/>
    <property type="match status" value="1"/>
</dbReference>
<dbReference type="InterPro" id="IPR000014">
    <property type="entry name" value="PAS"/>
</dbReference>
<evidence type="ECO:0000259" key="4">
    <source>
        <dbReference type="PROSITE" id="PS50883"/>
    </source>
</evidence>
<keyword evidence="7" id="KW-1185">Reference proteome</keyword>
<dbReference type="InterPro" id="IPR013767">
    <property type="entry name" value="PAS_fold"/>
</dbReference>
<dbReference type="Gene3D" id="3.30.70.270">
    <property type="match status" value="1"/>
</dbReference>
<dbReference type="SMART" id="SM00267">
    <property type="entry name" value="GGDEF"/>
    <property type="match status" value="1"/>
</dbReference>
<dbReference type="PROSITE" id="PS50883">
    <property type="entry name" value="EAL"/>
    <property type="match status" value="1"/>
</dbReference>
<dbReference type="NCBIfam" id="TIGR00229">
    <property type="entry name" value="sensory_box"/>
    <property type="match status" value="1"/>
</dbReference>
<dbReference type="PROSITE" id="PS50112">
    <property type="entry name" value="PAS"/>
    <property type="match status" value="1"/>
</dbReference>
<feature type="transmembrane region" description="Helical" evidence="1">
    <location>
        <begin position="6"/>
        <end position="26"/>
    </location>
</feature>
<feature type="transmembrane region" description="Helical" evidence="1">
    <location>
        <begin position="64"/>
        <end position="83"/>
    </location>
</feature>
<dbReference type="InterPro" id="IPR000160">
    <property type="entry name" value="GGDEF_dom"/>
</dbReference>
<dbReference type="CDD" id="cd00130">
    <property type="entry name" value="PAS"/>
    <property type="match status" value="1"/>
</dbReference>
<dbReference type="CDD" id="cd01948">
    <property type="entry name" value="EAL"/>
    <property type="match status" value="1"/>
</dbReference>
<gene>
    <name evidence="6" type="ORF">GCM10010946_13440</name>
</gene>
<feature type="domain" description="PAS" evidence="2">
    <location>
        <begin position="195"/>
        <end position="266"/>
    </location>
</feature>
<reference evidence="7" key="1">
    <citation type="journal article" date="2019" name="Int. J. Syst. Evol. Microbiol.">
        <title>The Global Catalogue of Microorganisms (GCM) 10K type strain sequencing project: providing services to taxonomists for standard genome sequencing and annotation.</title>
        <authorList>
            <consortium name="The Broad Institute Genomics Platform"/>
            <consortium name="The Broad Institute Genome Sequencing Center for Infectious Disease"/>
            <person name="Wu L."/>
            <person name="Ma J."/>
        </authorList>
    </citation>
    <scope>NUCLEOTIDE SEQUENCE [LARGE SCALE GENOMIC DNA]</scope>
    <source>
        <strain evidence="7">KCTC 23917</strain>
    </source>
</reference>
<dbReference type="Gene3D" id="3.20.20.450">
    <property type="entry name" value="EAL domain"/>
    <property type="match status" value="1"/>
</dbReference>
<dbReference type="SMART" id="SM00052">
    <property type="entry name" value="EAL"/>
    <property type="match status" value="1"/>
</dbReference>
<dbReference type="SUPFAM" id="SSF55785">
    <property type="entry name" value="PYP-like sensor domain (PAS domain)"/>
    <property type="match status" value="1"/>
</dbReference>
<feature type="transmembrane region" description="Helical" evidence="1">
    <location>
        <begin position="119"/>
        <end position="137"/>
    </location>
</feature>
<name>A0ABQ2XXX0_9BURK</name>
<comment type="caution">
    <text evidence="6">The sequence shown here is derived from an EMBL/GenBank/DDBJ whole genome shotgun (WGS) entry which is preliminary data.</text>
</comment>
<dbReference type="InterPro" id="IPR001633">
    <property type="entry name" value="EAL_dom"/>
</dbReference>
<dbReference type="Pfam" id="PF00990">
    <property type="entry name" value="GGDEF"/>
    <property type="match status" value="1"/>
</dbReference>
<evidence type="ECO:0008006" key="8">
    <source>
        <dbReference type="Google" id="ProtNLM"/>
    </source>
</evidence>
<dbReference type="SUPFAM" id="SSF141868">
    <property type="entry name" value="EAL domain-like"/>
    <property type="match status" value="1"/>
</dbReference>
<evidence type="ECO:0000259" key="5">
    <source>
        <dbReference type="PROSITE" id="PS50887"/>
    </source>
</evidence>
<feature type="transmembrane region" description="Helical" evidence="1">
    <location>
        <begin position="95"/>
        <end position="113"/>
    </location>
</feature>
<dbReference type="InterPro" id="IPR000700">
    <property type="entry name" value="PAS-assoc_C"/>
</dbReference>
<dbReference type="Proteomes" id="UP000653343">
    <property type="component" value="Unassembled WGS sequence"/>
</dbReference>
<keyword evidence="1" id="KW-0812">Transmembrane</keyword>
<keyword evidence="1" id="KW-0472">Membrane</keyword>
<evidence type="ECO:0000259" key="3">
    <source>
        <dbReference type="PROSITE" id="PS50113"/>
    </source>
</evidence>